<sequence>MNNTLAQENLPTFVQPKEEFEEELQTLYQSVKAWAKTHPNTKLLLIIDQFEELVSLTRNANERFKFLTGLARAIKAFPEQLRIVVTLRNDFEPQFRNTPLEAYWTAARFLVPVMSREELRSCIVEPATARVMYFEPPTLVDQIIDEVAQMPGALPLLSFTLSELYLKYIKSAREGKRNNRAITQADYEELGGVTRSLTQRADSEYDELIKLDAAYAHTIEYVMLRMMAVGGGDLARRQVLLTELEYPKAENTRVKLVIERFLAARLLVGGQDTEGNSYVEPAHDALVRGWQKLLTWKDQELGSLLLQRELTTTANKWATQRRDKQAVGLLWNNDPRLPLVKQISESDKSWLNSIELEFVQRSIQRRRNNRHQTVGLVSAVIASLTGLTIFALVQLQLSLLREKAAVVENRLPVAPVDGLVLAIQTAGENRSLLPWDILNPVKSSLLYAVQATKERNQLIGHSDRITSVAFSPDGRHIISGSEDNTVRLWDMSGKQIGQPFSGHKKSVQSVAFSPDGRYIVSGSEDNTVRLWDMSGKQIGQPFTGHRKPIQSVAFSPDGRYIVSGSEDNTMRLWDISGKQIGQPFTGHKNAVWSVAFSPDSRYIISGSIDKTVRLWDISGKPIGKPFAGHTDSVWSVAFSSDGRYIVSGSNDRTVRLWDMSGKPIGQPFRGNKGAVQSVRFSPDGRYIVSAGFDRRVHFSDIDGNMIREPLKGHRNPVASVAFSPDGRYIISGSGDRTIRLWEISNTIGQPLLGHIGKVTSVAFSPDGRYILSGSEDMTLRLWDIQGNSIGQPFTGHTGKVTSVAFSPDGRYILSGSEDMTLRLWDIKGKSIGQPFTGHTGKVTSVAFSPDGRYILSGSEDMTLRLWDIKGNSIGQPFTGHSEPIFSVAFSPNSQMIVSGGDDKMVRLWNLSGKLIGEPFKGHEGSISSVAFSADGRYILSASYDRTMRLWDIQGNSIGQPFQGHEFGVLSAAISRDGRYIISGSVDMAVLLWDFFDSNIGQKFQGHTDKVTSVAISPNGDYIVSGSADKTLRLWETRWQDWLKIACNKLQNHPVLQNPQTDEAKGAKDTCEKYVWRDK</sequence>
<reference evidence="6 7" key="1">
    <citation type="submission" date="2022-10" db="EMBL/GenBank/DDBJ databases">
        <title>Identification of biosynthetic pathway for the production of the potent trypsin inhibitor radiosumin.</title>
        <authorList>
            <person name="Fewer D.P."/>
            <person name="Delbaje E."/>
            <person name="Ouyang X."/>
            <person name="Agostino P.D."/>
            <person name="Wahlsten M."/>
            <person name="Jokela J."/>
            <person name="Permi P."/>
            <person name="Haapaniemi E."/>
            <person name="Koistinen H."/>
        </authorList>
    </citation>
    <scope>NUCLEOTIDE SEQUENCE [LARGE SCALE GENOMIC DNA]</scope>
    <source>
        <strain evidence="6 7">NIES-515</strain>
    </source>
</reference>
<dbReference type="Pfam" id="PF00400">
    <property type="entry name" value="WD40"/>
    <property type="match status" value="10"/>
</dbReference>
<feature type="repeat" description="WD" evidence="3">
    <location>
        <begin position="1003"/>
        <end position="1037"/>
    </location>
</feature>
<dbReference type="CDD" id="cd00200">
    <property type="entry name" value="WD40"/>
    <property type="match status" value="2"/>
</dbReference>
<evidence type="ECO:0000256" key="4">
    <source>
        <dbReference type="SAM" id="Phobius"/>
    </source>
</evidence>
<feature type="repeat" description="WD" evidence="3">
    <location>
        <begin position="710"/>
        <end position="745"/>
    </location>
</feature>
<keyword evidence="7" id="KW-1185">Reference proteome</keyword>
<feature type="repeat" description="WD" evidence="3">
    <location>
        <begin position="877"/>
        <end position="911"/>
    </location>
</feature>
<feature type="repeat" description="WD" evidence="3">
    <location>
        <begin position="919"/>
        <end position="953"/>
    </location>
</feature>
<dbReference type="Gene3D" id="2.130.10.10">
    <property type="entry name" value="YVTN repeat-like/Quinoprotein amine dehydrogenase"/>
    <property type="match status" value="6"/>
</dbReference>
<keyword evidence="4" id="KW-0472">Membrane</keyword>
<feature type="repeat" description="WD" evidence="3">
    <location>
        <begin position="751"/>
        <end position="785"/>
    </location>
</feature>
<evidence type="ECO:0000256" key="3">
    <source>
        <dbReference type="PROSITE-ProRule" id="PRU00221"/>
    </source>
</evidence>
<feature type="repeat" description="WD" evidence="3">
    <location>
        <begin position="961"/>
        <end position="993"/>
    </location>
</feature>
<accession>A0ABT3B355</accession>
<organism evidence="6 7">
    <name type="scientific">Plectonema radiosum NIES-515</name>
    <dbReference type="NCBI Taxonomy" id="2986073"/>
    <lineage>
        <taxon>Bacteria</taxon>
        <taxon>Bacillati</taxon>
        <taxon>Cyanobacteriota</taxon>
        <taxon>Cyanophyceae</taxon>
        <taxon>Oscillatoriophycideae</taxon>
        <taxon>Oscillatoriales</taxon>
        <taxon>Microcoleaceae</taxon>
        <taxon>Plectonema</taxon>
    </lineage>
</organism>
<feature type="repeat" description="WD" evidence="3">
    <location>
        <begin position="458"/>
        <end position="492"/>
    </location>
</feature>
<dbReference type="SMART" id="SM00320">
    <property type="entry name" value="WD40"/>
    <property type="match status" value="14"/>
</dbReference>
<keyword evidence="2" id="KW-0677">Repeat</keyword>
<evidence type="ECO:0000259" key="5">
    <source>
        <dbReference type="Pfam" id="PF20703"/>
    </source>
</evidence>
<feature type="repeat" description="WD" evidence="3">
    <location>
        <begin position="835"/>
        <end position="869"/>
    </location>
</feature>
<feature type="repeat" description="WD" evidence="3">
    <location>
        <begin position="626"/>
        <end position="660"/>
    </location>
</feature>
<dbReference type="Proteomes" id="UP001526143">
    <property type="component" value="Unassembled WGS sequence"/>
</dbReference>
<dbReference type="EMBL" id="JAOWRF010000289">
    <property type="protein sequence ID" value="MCV3215803.1"/>
    <property type="molecule type" value="Genomic_DNA"/>
</dbReference>
<feature type="transmembrane region" description="Helical" evidence="4">
    <location>
        <begin position="374"/>
        <end position="393"/>
    </location>
</feature>
<dbReference type="InterPro" id="IPR020472">
    <property type="entry name" value="WD40_PAC1"/>
</dbReference>
<dbReference type="Pfam" id="PF20703">
    <property type="entry name" value="nSTAND1"/>
    <property type="match status" value="1"/>
</dbReference>
<keyword evidence="1 3" id="KW-0853">WD repeat</keyword>
<dbReference type="PROSITE" id="PS50082">
    <property type="entry name" value="WD_REPEATS_2"/>
    <property type="match status" value="14"/>
</dbReference>
<feature type="repeat" description="WD" evidence="3">
    <location>
        <begin position="793"/>
        <end position="827"/>
    </location>
</feature>
<feature type="repeat" description="WD" evidence="3">
    <location>
        <begin position="500"/>
        <end position="534"/>
    </location>
</feature>
<dbReference type="PROSITE" id="PS50294">
    <property type="entry name" value="WD_REPEATS_REGION"/>
    <property type="match status" value="13"/>
</dbReference>
<protein>
    <submittedName>
        <fullName evidence="6">WD40 repeat domain-containing protein</fullName>
    </submittedName>
</protein>
<evidence type="ECO:0000256" key="2">
    <source>
        <dbReference type="ARBA" id="ARBA00022737"/>
    </source>
</evidence>
<keyword evidence="4" id="KW-0812">Transmembrane</keyword>
<dbReference type="InterPro" id="IPR015943">
    <property type="entry name" value="WD40/YVTN_repeat-like_dom_sf"/>
</dbReference>
<feature type="domain" description="Novel STAND NTPase 1" evidence="5">
    <location>
        <begin position="18"/>
        <end position="324"/>
    </location>
</feature>
<evidence type="ECO:0000313" key="6">
    <source>
        <dbReference type="EMBL" id="MCV3215803.1"/>
    </source>
</evidence>
<dbReference type="InterPro" id="IPR049052">
    <property type="entry name" value="nSTAND1"/>
</dbReference>
<dbReference type="SUPFAM" id="SSF50978">
    <property type="entry name" value="WD40 repeat-like"/>
    <property type="match status" value="2"/>
</dbReference>
<proteinExistence type="predicted"/>
<dbReference type="PROSITE" id="PS00678">
    <property type="entry name" value="WD_REPEATS_1"/>
    <property type="match status" value="12"/>
</dbReference>
<keyword evidence="4" id="KW-1133">Transmembrane helix</keyword>
<dbReference type="InterPro" id="IPR019775">
    <property type="entry name" value="WD40_repeat_CS"/>
</dbReference>
<gene>
    <name evidence="6" type="ORF">OGM63_20205</name>
</gene>
<name>A0ABT3B355_9CYAN</name>
<comment type="caution">
    <text evidence="6">The sequence shown here is derived from an EMBL/GenBank/DDBJ whole genome shotgun (WGS) entry which is preliminary data.</text>
</comment>
<dbReference type="PRINTS" id="PR00320">
    <property type="entry name" value="GPROTEINBRPT"/>
</dbReference>
<dbReference type="InterPro" id="IPR001680">
    <property type="entry name" value="WD40_rpt"/>
</dbReference>
<feature type="repeat" description="WD" evidence="3">
    <location>
        <begin position="584"/>
        <end position="618"/>
    </location>
</feature>
<evidence type="ECO:0000313" key="7">
    <source>
        <dbReference type="Proteomes" id="UP001526143"/>
    </source>
</evidence>
<evidence type="ECO:0000256" key="1">
    <source>
        <dbReference type="ARBA" id="ARBA00022574"/>
    </source>
</evidence>
<dbReference type="PANTHER" id="PTHR44129">
    <property type="entry name" value="WD REPEAT-CONTAINING PROTEIN POP1"/>
    <property type="match status" value="1"/>
</dbReference>
<dbReference type="Pfam" id="PF25173">
    <property type="entry name" value="Beta-prop_WDR3_1st"/>
    <property type="match status" value="1"/>
</dbReference>
<feature type="repeat" description="WD" evidence="3">
    <location>
        <begin position="542"/>
        <end position="576"/>
    </location>
</feature>
<dbReference type="InterPro" id="IPR050349">
    <property type="entry name" value="WD_LIS1/nudF_dynein_reg"/>
</dbReference>
<dbReference type="InterPro" id="IPR036322">
    <property type="entry name" value="WD40_repeat_dom_sf"/>
</dbReference>
<feature type="repeat" description="WD" evidence="3">
    <location>
        <begin position="668"/>
        <end position="702"/>
    </location>
</feature>